<accession>S8FPR1</accession>
<evidence type="ECO:0000313" key="3">
    <source>
        <dbReference type="Proteomes" id="UP000015241"/>
    </source>
</evidence>
<dbReference type="EMBL" id="KE504131">
    <property type="protein sequence ID" value="EPT03246.1"/>
    <property type="molecule type" value="Genomic_DNA"/>
</dbReference>
<dbReference type="AlphaFoldDB" id="S8FPR1"/>
<sequence>MQLHLVDSTCSANETQLNRVPRRGRGRCSVTSPTSYPRCNRKKSREKTTEKETRQHLTLLLYGISRAPSVCNG</sequence>
<organism evidence="2 3">
    <name type="scientific">Fomitopsis schrenkii</name>
    <name type="common">Brown rot fungus</name>
    <dbReference type="NCBI Taxonomy" id="2126942"/>
    <lineage>
        <taxon>Eukaryota</taxon>
        <taxon>Fungi</taxon>
        <taxon>Dikarya</taxon>
        <taxon>Basidiomycota</taxon>
        <taxon>Agaricomycotina</taxon>
        <taxon>Agaricomycetes</taxon>
        <taxon>Polyporales</taxon>
        <taxon>Fomitopsis</taxon>
    </lineage>
</organism>
<protein>
    <submittedName>
        <fullName evidence="2">Uncharacterized protein</fullName>
    </submittedName>
</protein>
<evidence type="ECO:0000256" key="1">
    <source>
        <dbReference type="SAM" id="MobiDB-lite"/>
    </source>
</evidence>
<proteinExistence type="predicted"/>
<name>S8FPR1_FOMSC</name>
<evidence type="ECO:0000313" key="2">
    <source>
        <dbReference type="EMBL" id="EPT03246.1"/>
    </source>
</evidence>
<reference evidence="2 3" key="1">
    <citation type="journal article" date="2012" name="Science">
        <title>The Paleozoic origin of enzymatic lignin decomposition reconstructed from 31 fungal genomes.</title>
        <authorList>
            <person name="Floudas D."/>
            <person name="Binder M."/>
            <person name="Riley R."/>
            <person name="Barry K."/>
            <person name="Blanchette R.A."/>
            <person name="Henrissat B."/>
            <person name="Martinez A.T."/>
            <person name="Otillar R."/>
            <person name="Spatafora J.W."/>
            <person name="Yadav J.S."/>
            <person name="Aerts A."/>
            <person name="Benoit I."/>
            <person name="Boyd A."/>
            <person name="Carlson A."/>
            <person name="Copeland A."/>
            <person name="Coutinho P.M."/>
            <person name="de Vries R.P."/>
            <person name="Ferreira P."/>
            <person name="Findley K."/>
            <person name="Foster B."/>
            <person name="Gaskell J."/>
            <person name="Glotzer D."/>
            <person name="Gorecki P."/>
            <person name="Heitman J."/>
            <person name="Hesse C."/>
            <person name="Hori C."/>
            <person name="Igarashi K."/>
            <person name="Jurgens J.A."/>
            <person name="Kallen N."/>
            <person name="Kersten P."/>
            <person name="Kohler A."/>
            <person name="Kuees U."/>
            <person name="Kumar T.K.A."/>
            <person name="Kuo A."/>
            <person name="LaButti K."/>
            <person name="Larrondo L.F."/>
            <person name="Lindquist E."/>
            <person name="Ling A."/>
            <person name="Lombard V."/>
            <person name="Lucas S."/>
            <person name="Lundell T."/>
            <person name="Martin R."/>
            <person name="McLaughlin D.J."/>
            <person name="Morgenstern I."/>
            <person name="Morin E."/>
            <person name="Murat C."/>
            <person name="Nagy L.G."/>
            <person name="Nolan M."/>
            <person name="Ohm R.A."/>
            <person name="Patyshakuliyeva A."/>
            <person name="Rokas A."/>
            <person name="Ruiz-Duenas F.J."/>
            <person name="Sabat G."/>
            <person name="Salamov A."/>
            <person name="Samejima M."/>
            <person name="Schmutz J."/>
            <person name="Slot J.C."/>
            <person name="St John F."/>
            <person name="Stenlid J."/>
            <person name="Sun H."/>
            <person name="Sun S."/>
            <person name="Syed K."/>
            <person name="Tsang A."/>
            <person name="Wiebenga A."/>
            <person name="Young D."/>
            <person name="Pisabarro A."/>
            <person name="Eastwood D.C."/>
            <person name="Martin F."/>
            <person name="Cullen D."/>
            <person name="Grigoriev I.V."/>
            <person name="Hibbett D.S."/>
        </authorList>
    </citation>
    <scope>NUCLEOTIDE SEQUENCE</scope>
    <source>
        <strain evidence="3">FP-58527</strain>
    </source>
</reference>
<feature type="region of interest" description="Disordered" evidence="1">
    <location>
        <begin position="21"/>
        <end position="53"/>
    </location>
</feature>
<keyword evidence="3" id="KW-1185">Reference proteome</keyword>
<dbReference type="HOGENOM" id="CLU_2704825_0_0_1"/>
<dbReference type="InParanoid" id="S8FPR1"/>
<dbReference type="Proteomes" id="UP000015241">
    <property type="component" value="Unassembled WGS sequence"/>
</dbReference>
<gene>
    <name evidence="2" type="ORF">FOMPIDRAFT_161858</name>
</gene>